<evidence type="ECO:0000259" key="3">
    <source>
        <dbReference type="Pfam" id="PF03537"/>
    </source>
</evidence>
<dbReference type="AlphaFoldDB" id="A0A5M9MRU7"/>
<dbReference type="OrthoDB" id="2108802at2759"/>
<dbReference type="GeneID" id="54326615"/>
<sequence length="317" mass="36040">MPAQFIVSPLPNNIAKNCETIITSRPSLTKTTGCIPIMLIIILRMSFLLVVNVPNMTSCTCTNTPDPENGLKPYWQPRVGATWQIVLSAPIQDSSLEVDVYDRDLWINEEAIIDYYLHHKGSKVTCNFSAGSYESWRPDRGRYEDSNLGQDLDGWPDERWVDIRSKNTRNIMISRLDKAQRMGCDGVDPDNVDGFENESGLDLTQQDSIEFVNWLADESHSRSMSIGLKNTMPILSAVMGSIQWALNEQCIEYKECMDYTELTRSGEPIFHIEYATNQITDKEVCSFKQSENFSTIVKNAHLDEWVKSANSMTLWLS</sequence>
<gene>
    <name evidence="4" type="ORF">ATNIH1004_003913</name>
</gene>
<dbReference type="PANTHER" id="PTHR35273">
    <property type="entry name" value="ALPHA-1,4 POLYGALACTOSAMINIDASE, PUTATIVE (AFU_ORTHOLOGUE AFUA_3G07890)-RELATED"/>
    <property type="match status" value="1"/>
</dbReference>
<evidence type="ECO:0000256" key="1">
    <source>
        <dbReference type="ARBA" id="ARBA00001255"/>
    </source>
</evidence>
<dbReference type="Gene3D" id="3.20.20.70">
    <property type="entry name" value="Aldolase class I"/>
    <property type="match status" value="1"/>
</dbReference>
<dbReference type="GO" id="GO:0004557">
    <property type="term" value="F:alpha-galactosidase activity"/>
    <property type="evidence" value="ECO:0007669"/>
    <property type="project" value="UniProtKB-EC"/>
</dbReference>
<evidence type="ECO:0000313" key="5">
    <source>
        <dbReference type="Proteomes" id="UP000324241"/>
    </source>
</evidence>
<dbReference type="VEuPathDB" id="FungiDB:EYZ11_013048"/>
<dbReference type="Pfam" id="PF03537">
    <property type="entry name" value="Glyco_hydro_114"/>
    <property type="match status" value="1"/>
</dbReference>
<dbReference type="SUPFAM" id="SSF51445">
    <property type="entry name" value="(Trans)glycosidases"/>
    <property type="match status" value="1"/>
</dbReference>
<dbReference type="PANTHER" id="PTHR35273:SF2">
    <property type="entry name" value="ALPHA-GALACTOSIDASE"/>
    <property type="match status" value="1"/>
</dbReference>
<feature type="domain" description="Glycoside-hydrolase family GH114 TIM-barrel" evidence="3">
    <location>
        <begin position="82"/>
        <end position="305"/>
    </location>
</feature>
<dbReference type="RefSeq" id="XP_033427391.1">
    <property type="nucleotide sequence ID" value="XM_033568585.1"/>
</dbReference>
<dbReference type="EMBL" id="QUQM01000003">
    <property type="protein sequence ID" value="KAA8648030.1"/>
    <property type="molecule type" value="Genomic_DNA"/>
</dbReference>
<dbReference type="InterPro" id="IPR017853">
    <property type="entry name" value="GH"/>
</dbReference>
<name>A0A5M9MRU7_9EURO</name>
<reference evidence="4 5" key="1">
    <citation type="submission" date="2019-08" db="EMBL/GenBank/DDBJ databases">
        <title>The genome sequence of a newly discovered highly antifungal drug resistant Aspergillus species, Aspergillus tanneri NIH 1004.</title>
        <authorList>
            <person name="Mounaud S."/>
            <person name="Singh I."/>
            <person name="Joardar V."/>
            <person name="Pakala S."/>
            <person name="Pakala S."/>
            <person name="Venepally P."/>
            <person name="Chung J.K."/>
            <person name="Losada L."/>
            <person name="Nierman W.C."/>
        </authorList>
    </citation>
    <scope>NUCLEOTIDE SEQUENCE [LARGE SCALE GENOMIC DNA]</scope>
    <source>
        <strain evidence="4 5">NIH1004</strain>
    </source>
</reference>
<organism evidence="4 5">
    <name type="scientific">Aspergillus tanneri</name>
    <dbReference type="NCBI Taxonomy" id="1220188"/>
    <lineage>
        <taxon>Eukaryota</taxon>
        <taxon>Fungi</taxon>
        <taxon>Dikarya</taxon>
        <taxon>Ascomycota</taxon>
        <taxon>Pezizomycotina</taxon>
        <taxon>Eurotiomycetes</taxon>
        <taxon>Eurotiomycetidae</taxon>
        <taxon>Eurotiales</taxon>
        <taxon>Aspergillaceae</taxon>
        <taxon>Aspergillus</taxon>
        <taxon>Aspergillus subgen. Circumdati</taxon>
    </lineage>
</organism>
<proteinExistence type="predicted"/>
<evidence type="ECO:0000256" key="2">
    <source>
        <dbReference type="ARBA" id="ARBA00012755"/>
    </source>
</evidence>
<accession>A0A5M9MRU7</accession>
<dbReference type="InterPro" id="IPR013785">
    <property type="entry name" value="Aldolase_TIM"/>
</dbReference>
<dbReference type="Proteomes" id="UP000324241">
    <property type="component" value="Unassembled WGS sequence"/>
</dbReference>
<dbReference type="InterPro" id="IPR004352">
    <property type="entry name" value="GH114_TIM-barrel"/>
</dbReference>
<dbReference type="EC" id="3.2.1.22" evidence="2"/>
<evidence type="ECO:0000313" key="4">
    <source>
        <dbReference type="EMBL" id="KAA8648030.1"/>
    </source>
</evidence>
<comment type="caution">
    <text evidence="4">The sequence shown here is derived from an EMBL/GenBank/DDBJ whole genome shotgun (WGS) entry which is preliminary data.</text>
</comment>
<comment type="catalytic activity">
    <reaction evidence="1">
        <text>Hydrolysis of terminal, non-reducing alpha-D-galactose residues in alpha-D-galactosides, including galactose oligosaccharides, galactomannans and galactolipids.</text>
        <dbReference type="EC" id="3.2.1.22"/>
    </reaction>
</comment>
<protein>
    <recommendedName>
        <fullName evidence="2">alpha-galactosidase</fullName>
        <ecNumber evidence="2">3.2.1.22</ecNumber>
    </recommendedName>
</protein>